<reference evidence="5 6" key="1">
    <citation type="submission" date="2019-04" db="EMBL/GenBank/DDBJ databases">
        <authorList>
            <person name="Dong K."/>
        </authorList>
    </citation>
    <scope>NUCLEOTIDE SEQUENCE [LARGE SCALE GENOMIC DNA]</scope>
    <source>
        <strain evidence="6">dk3543</strain>
    </source>
</reference>
<dbReference type="PANTHER" id="PTHR43072:SF23">
    <property type="entry name" value="UPF0039 PROTEIN C11D3.02C"/>
    <property type="match status" value="1"/>
</dbReference>
<dbReference type="CDD" id="cd04301">
    <property type="entry name" value="NAT_SF"/>
    <property type="match status" value="1"/>
</dbReference>
<name>A0A4U2YNY9_9ACTN</name>
<sequence>MMLAAGMRRWRCAGEQDPTDADLPRSSRRTREAMTHETSSSVGAFSIRPLQPRDWERVRGIYAAGMATGIATFETVVPSAEELDQKWIPEQRWVATSPSGLVLGWAALSPTSSRSCYRGVVETSVYVAPESTGRGVGRALVDHQVRAAVDAGFWTLQSSIFAENHASLALHRSAGFREVGIRERIAQRDGVWHDTVLIEFRANTP</sequence>
<dbReference type="AlphaFoldDB" id="A0A4U2YNY9"/>
<evidence type="ECO:0000313" key="6">
    <source>
        <dbReference type="Proteomes" id="UP000307808"/>
    </source>
</evidence>
<dbReference type="OrthoDB" id="3173333at2"/>
<dbReference type="InterPro" id="IPR016181">
    <property type="entry name" value="Acyl_CoA_acyltransferase"/>
</dbReference>
<evidence type="ECO:0000256" key="3">
    <source>
        <dbReference type="SAM" id="MobiDB-lite"/>
    </source>
</evidence>
<dbReference type="PROSITE" id="PS51186">
    <property type="entry name" value="GNAT"/>
    <property type="match status" value="1"/>
</dbReference>
<dbReference type="Proteomes" id="UP000307808">
    <property type="component" value="Unassembled WGS sequence"/>
</dbReference>
<dbReference type="EMBL" id="SZPY01000002">
    <property type="protein sequence ID" value="TKI62385.1"/>
    <property type="molecule type" value="Genomic_DNA"/>
</dbReference>
<evidence type="ECO:0000313" key="5">
    <source>
        <dbReference type="EMBL" id="TKI62385.1"/>
    </source>
</evidence>
<keyword evidence="1 5" id="KW-0808">Transferase</keyword>
<dbReference type="GO" id="GO:0016747">
    <property type="term" value="F:acyltransferase activity, transferring groups other than amino-acyl groups"/>
    <property type="evidence" value="ECO:0007669"/>
    <property type="project" value="InterPro"/>
</dbReference>
<evidence type="ECO:0000256" key="2">
    <source>
        <dbReference type="ARBA" id="ARBA00023315"/>
    </source>
</evidence>
<keyword evidence="6" id="KW-1185">Reference proteome</keyword>
<dbReference type="PANTHER" id="PTHR43072">
    <property type="entry name" value="N-ACETYLTRANSFERASE"/>
    <property type="match status" value="1"/>
</dbReference>
<accession>A0A4U2YNY9</accession>
<dbReference type="Pfam" id="PF00583">
    <property type="entry name" value="Acetyltransf_1"/>
    <property type="match status" value="1"/>
</dbReference>
<keyword evidence="2" id="KW-0012">Acyltransferase</keyword>
<dbReference type="InterPro" id="IPR000182">
    <property type="entry name" value="GNAT_dom"/>
</dbReference>
<dbReference type="SUPFAM" id="SSF55729">
    <property type="entry name" value="Acyl-CoA N-acyltransferases (Nat)"/>
    <property type="match status" value="1"/>
</dbReference>
<proteinExistence type="predicted"/>
<feature type="compositionally biased region" description="Basic and acidic residues" evidence="3">
    <location>
        <begin position="22"/>
        <end position="35"/>
    </location>
</feature>
<organism evidence="5 6">
    <name type="scientific">Nocardioides jishulii</name>
    <dbReference type="NCBI Taxonomy" id="2575440"/>
    <lineage>
        <taxon>Bacteria</taxon>
        <taxon>Bacillati</taxon>
        <taxon>Actinomycetota</taxon>
        <taxon>Actinomycetes</taxon>
        <taxon>Propionibacteriales</taxon>
        <taxon>Nocardioidaceae</taxon>
        <taxon>Nocardioides</taxon>
    </lineage>
</organism>
<gene>
    <name evidence="5" type="ORF">FC770_08290</name>
</gene>
<evidence type="ECO:0000256" key="1">
    <source>
        <dbReference type="ARBA" id="ARBA00022679"/>
    </source>
</evidence>
<dbReference type="Gene3D" id="3.40.630.30">
    <property type="match status" value="1"/>
</dbReference>
<feature type="region of interest" description="Disordered" evidence="3">
    <location>
        <begin position="1"/>
        <end position="40"/>
    </location>
</feature>
<feature type="domain" description="N-acetyltransferase" evidence="4">
    <location>
        <begin position="45"/>
        <end position="203"/>
    </location>
</feature>
<comment type="caution">
    <text evidence="5">The sequence shown here is derived from an EMBL/GenBank/DDBJ whole genome shotgun (WGS) entry which is preliminary data.</text>
</comment>
<protein>
    <submittedName>
        <fullName evidence="5">N-acetyltransferase family protein</fullName>
    </submittedName>
</protein>
<evidence type="ECO:0000259" key="4">
    <source>
        <dbReference type="PROSITE" id="PS51186"/>
    </source>
</evidence>